<comment type="function">
    <text evidence="1">Alpha-L-fucosidase is responsible for hydrolyzing the alpha-1,6-linked fucose joined to the reducing-end N-acetylglucosamine of the carbohydrate moieties of glycoproteins.</text>
</comment>
<keyword evidence="6" id="KW-0326">Glycosidase</keyword>
<evidence type="ECO:0000256" key="1">
    <source>
        <dbReference type="ARBA" id="ARBA00004071"/>
    </source>
</evidence>
<dbReference type="EMBL" id="SJPZ01000001">
    <property type="protein sequence ID" value="TWU67340.1"/>
    <property type="molecule type" value="Genomic_DNA"/>
</dbReference>
<dbReference type="Pfam" id="PF16757">
    <property type="entry name" value="Fucosidase_C"/>
    <property type="match status" value="1"/>
</dbReference>
<keyword evidence="5" id="KW-0378">Hydrolase</keyword>
<dbReference type="PRINTS" id="PR00741">
    <property type="entry name" value="GLHYDRLASE29"/>
</dbReference>
<dbReference type="SUPFAM" id="SSF51445">
    <property type="entry name" value="(Trans)glycosidases"/>
    <property type="match status" value="1"/>
</dbReference>
<dbReference type="GO" id="GO:0006004">
    <property type="term" value="P:fucose metabolic process"/>
    <property type="evidence" value="ECO:0007669"/>
    <property type="project" value="InterPro"/>
</dbReference>
<dbReference type="PIRSF" id="PIRSF001092">
    <property type="entry name" value="Alpha-L-fucosidase"/>
    <property type="match status" value="1"/>
</dbReference>
<dbReference type="InterPro" id="IPR057739">
    <property type="entry name" value="Glyco_hydro_29_N"/>
</dbReference>
<evidence type="ECO:0000259" key="8">
    <source>
        <dbReference type="Pfam" id="PF16757"/>
    </source>
</evidence>
<dbReference type="Gene3D" id="3.20.20.80">
    <property type="entry name" value="Glycosidases"/>
    <property type="match status" value="1"/>
</dbReference>
<dbReference type="OrthoDB" id="227804at2"/>
<dbReference type="Pfam" id="PF01120">
    <property type="entry name" value="Alpha_L_fucos"/>
    <property type="match status" value="1"/>
</dbReference>
<dbReference type="GO" id="GO:0016139">
    <property type="term" value="P:glycoside catabolic process"/>
    <property type="evidence" value="ECO:0007669"/>
    <property type="project" value="TreeGrafter"/>
</dbReference>
<dbReference type="InterPro" id="IPR000933">
    <property type="entry name" value="Glyco_hydro_29"/>
</dbReference>
<dbReference type="Gene3D" id="2.60.40.1180">
    <property type="entry name" value="Golgi alpha-mannosidase II"/>
    <property type="match status" value="1"/>
</dbReference>
<sequence length="520" mass="59042">MKSSTRNRITSPLPKAGAIYSRAIGIVVACLLTGNSCTAQHVSSYEPNWDSLQKYQIPDWMADAKFGIFVHWGPSCVSEHETDWYPRWMYEDTVQRHHVTGEIKVHQPHPAYLYHVQTYGDPSEVGYKDLIPMFKAEDFDAKEWVDLFVQAGAKYVIPVAEHHDGYAMYDSSHTRWNSVAIGPKRDLLAELRDEIRRQGLIFGASSHYAFNWRYYPQDPAYDTGNPEYSDLYAPLHDLGAPASKEFLEMWWVRTKEIIDNYQPDILWFDFGLDSPEFAPYHPKLAAYYYNHGRARGVTTVLQTKNLRFPSYPKGTHMLDLERSKSDEMLNELWQTDTSVGSNSWFYCEDWQSKSANSLIDDLVDIVSKNGCLLLNIGPDSNGRIPDEQADVLREIGRWLAVNGEAIYGTRPWKVFGEGPTKVATGHLSEGENADFTSADIRFTAKPGTIYATILQAPQGEVRIQSLNANEHPRLKQIDSITVLGSDQTLKWRLSGEGLTIESIVDPPFDDAIVLKIHVPQ</sequence>
<dbReference type="RefSeq" id="WP_146413766.1">
    <property type="nucleotide sequence ID" value="NZ_SJPZ01000001.1"/>
</dbReference>
<dbReference type="SMART" id="SM00812">
    <property type="entry name" value="Alpha_L_fucos"/>
    <property type="match status" value="1"/>
</dbReference>
<accession>A0A5C6G1N1</accession>
<dbReference type="AlphaFoldDB" id="A0A5C6G1N1"/>
<dbReference type="GO" id="GO:0005764">
    <property type="term" value="C:lysosome"/>
    <property type="evidence" value="ECO:0007669"/>
    <property type="project" value="TreeGrafter"/>
</dbReference>
<gene>
    <name evidence="9" type="ORF">V7x_29140</name>
</gene>
<dbReference type="InterPro" id="IPR017853">
    <property type="entry name" value="GH"/>
</dbReference>
<dbReference type="PANTHER" id="PTHR10030:SF37">
    <property type="entry name" value="ALPHA-L-FUCOSIDASE-RELATED"/>
    <property type="match status" value="1"/>
</dbReference>
<comment type="caution">
    <text evidence="9">The sequence shown here is derived from an EMBL/GenBank/DDBJ whole genome shotgun (WGS) entry which is preliminary data.</text>
</comment>
<evidence type="ECO:0000259" key="7">
    <source>
        <dbReference type="Pfam" id="PF01120"/>
    </source>
</evidence>
<evidence type="ECO:0000256" key="2">
    <source>
        <dbReference type="ARBA" id="ARBA00007951"/>
    </source>
</evidence>
<name>A0A5C6G1N1_9PLAN</name>
<dbReference type="GO" id="GO:0004560">
    <property type="term" value="F:alpha-L-fucosidase activity"/>
    <property type="evidence" value="ECO:0007669"/>
    <property type="project" value="InterPro"/>
</dbReference>
<comment type="similarity">
    <text evidence="2">Belongs to the glycosyl hydrolase 29 family.</text>
</comment>
<reference evidence="9 10" key="1">
    <citation type="submission" date="2019-02" db="EMBL/GenBank/DDBJ databases">
        <title>Deep-cultivation of Planctomycetes and their phenomic and genomic characterization uncovers novel biology.</title>
        <authorList>
            <person name="Wiegand S."/>
            <person name="Jogler M."/>
            <person name="Boedeker C."/>
            <person name="Pinto D."/>
            <person name="Vollmers J."/>
            <person name="Rivas-Marin E."/>
            <person name="Kohn T."/>
            <person name="Peeters S.H."/>
            <person name="Heuer A."/>
            <person name="Rast P."/>
            <person name="Oberbeckmann S."/>
            <person name="Bunk B."/>
            <person name="Jeske O."/>
            <person name="Meyerdierks A."/>
            <person name="Storesund J.E."/>
            <person name="Kallscheuer N."/>
            <person name="Luecker S."/>
            <person name="Lage O.M."/>
            <person name="Pohl T."/>
            <person name="Merkel B.J."/>
            <person name="Hornburger P."/>
            <person name="Mueller R.-W."/>
            <person name="Bruemmer F."/>
            <person name="Labrenz M."/>
            <person name="Spormann A.M."/>
            <person name="Op Den Camp H."/>
            <person name="Overmann J."/>
            <person name="Amann R."/>
            <person name="Jetten M.S.M."/>
            <person name="Mascher T."/>
            <person name="Medema M.H."/>
            <person name="Devos D.P."/>
            <person name="Kaster A.-K."/>
            <person name="Ovreas L."/>
            <person name="Rohde M."/>
            <person name="Galperin M.Y."/>
            <person name="Jogler C."/>
        </authorList>
    </citation>
    <scope>NUCLEOTIDE SEQUENCE [LARGE SCALE GENOMIC DNA]</scope>
    <source>
        <strain evidence="9 10">V7</strain>
    </source>
</reference>
<evidence type="ECO:0000313" key="10">
    <source>
        <dbReference type="Proteomes" id="UP000316476"/>
    </source>
</evidence>
<dbReference type="PANTHER" id="PTHR10030">
    <property type="entry name" value="ALPHA-L-FUCOSIDASE"/>
    <property type="match status" value="1"/>
</dbReference>
<proteinExistence type="inferred from homology"/>
<dbReference type="InterPro" id="IPR016286">
    <property type="entry name" value="FUC_metazoa-typ"/>
</dbReference>
<evidence type="ECO:0000313" key="9">
    <source>
        <dbReference type="EMBL" id="TWU67340.1"/>
    </source>
</evidence>
<dbReference type="Proteomes" id="UP000316476">
    <property type="component" value="Unassembled WGS sequence"/>
</dbReference>
<dbReference type="EC" id="3.2.1.51" evidence="3"/>
<feature type="domain" description="Alpha-L-fucosidase C-terminal" evidence="8">
    <location>
        <begin position="434"/>
        <end position="501"/>
    </location>
</feature>
<organism evidence="9 10">
    <name type="scientific">Crateriforma conspicua</name>
    <dbReference type="NCBI Taxonomy" id="2527996"/>
    <lineage>
        <taxon>Bacteria</taxon>
        <taxon>Pseudomonadati</taxon>
        <taxon>Planctomycetota</taxon>
        <taxon>Planctomycetia</taxon>
        <taxon>Planctomycetales</taxon>
        <taxon>Planctomycetaceae</taxon>
        <taxon>Crateriforma</taxon>
    </lineage>
</organism>
<evidence type="ECO:0000256" key="6">
    <source>
        <dbReference type="ARBA" id="ARBA00023295"/>
    </source>
</evidence>
<feature type="domain" description="Glycoside hydrolase family 29 N-terminal" evidence="7">
    <location>
        <begin position="35"/>
        <end position="404"/>
    </location>
</feature>
<evidence type="ECO:0000256" key="5">
    <source>
        <dbReference type="ARBA" id="ARBA00022801"/>
    </source>
</evidence>
<evidence type="ECO:0000256" key="3">
    <source>
        <dbReference type="ARBA" id="ARBA00012662"/>
    </source>
</evidence>
<dbReference type="InterPro" id="IPR031919">
    <property type="entry name" value="Fucosidase_C"/>
</dbReference>
<dbReference type="InterPro" id="IPR013780">
    <property type="entry name" value="Glyco_hydro_b"/>
</dbReference>
<keyword evidence="4" id="KW-0732">Signal</keyword>
<evidence type="ECO:0000256" key="4">
    <source>
        <dbReference type="ARBA" id="ARBA00022729"/>
    </source>
</evidence>
<protein>
    <recommendedName>
        <fullName evidence="3">alpha-L-fucosidase</fullName>
        <ecNumber evidence="3">3.2.1.51</ecNumber>
    </recommendedName>
</protein>